<reference evidence="5" key="2">
    <citation type="submission" date="2018-05" db="EMBL/GenBank/DDBJ databases">
        <title>OmerRS3 (Oryza meridionalis Reference Sequence Version 3).</title>
        <authorList>
            <person name="Zhang J."/>
            <person name="Kudrna D."/>
            <person name="Lee S."/>
            <person name="Talag J."/>
            <person name="Welchert J."/>
            <person name="Wing R.A."/>
        </authorList>
    </citation>
    <scope>NUCLEOTIDE SEQUENCE [LARGE SCALE GENOMIC DNA]</scope>
    <source>
        <strain evidence="5">cv. OR44</strain>
    </source>
</reference>
<evidence type="ECO:0000256" key="2">
    <source>
        <dbReference type="ARBA" id="ARBA00022750"/>
    </source>
</evidence>
<accession>A0A0E0EV96</accession>
<dbReference type="STRING" id="40149.A0A0E0EV96"/>
<dbReference type="InterPro" id="IPR036875">
    <property type="entry name" value="Znf_CCHC_sf"/>
</dbReference>
<dbReference type="Gene3D" id="2.40.70.10">
    <property type="entry name" value="Acid Proteases"/>
    <property type="match status" value="1"/>
</dbReference>
<dbReference type="InterPro" id="IPR032567">
    <property type="entry name" value="RTL1-rel"/>
</dbReference>
<organism evidence="5">
    <name type="scientific">Oryza meridionalis</name>
    <dbReference type="NCBI Taxonomy" id="40149"/>
    <lineage>
        <taxon>Eukaryota</taxon>
        <taxon>Viridiplantae</taxon>
        <taxon>Streptophyta</taxon>
        <taxon>Embryophyta</taxon>
        <taxon>Tracheophyta</taxon>
        <taxon>Spermatophyta</taxon>
        <taxon>Magnoliopsida</taxon>
        <taxon>Liliopsida</taxon>
        <taxon>Poales</taxon>
        <taxon>Poaceae</taxon>
        <taxon>BOP clade</taxon>
        <taxon>Oryzoideae</taxon>
        <taxon>Oryzeae</taxon>
        <taxon>Oryzinae</taxon>
        <taxon>Oryza</taxon>
    </lineage>
</organism>
<dbReference type="Proteomes" id="UP000008021">
    <property type="component" value="Chromosome 10"/>
</dbReference>
<dbReference type="PANTHER" id="PTHR15503:SF45">
    <property type="entry name" value="RNA-DIRECTED DNA POLYMERASE HOMOLOG"/>
    <property type="match status" value="1"/>
</dbReference>
<feature type="domain" description="Reverse transcriptase/retrotransposon-derived protein RNase H-like" evidence="4">
    <location>
        <begin position="629"/>
        <end position="667"/>
    </location>
</feature>
<dbReference type="GO" id="GO:0006508">
    <property type="term" value="P:proteolysis"/>
    <property type="evidence" value="ECO:0007669"/>
    <property type="project" value="UniProtKB-KW"/>
</dbReference>
<protein>
    <recommendedName>
        <fullName evidence="4">Reverse transcriptase/retrotransposon-derived protein RNase H-like domain-containing protein</fullName>
    </recommendedName>
</protein>
<dbReference type="Gene3D" id="3.10.10.10">
    <property type="entry name" value="HIV Type 1 Reverse Transcriptase, subunit A, domain 1"/>
    <property type="match status" value="1"/>
</dbReference>
<dbReference type="Gramene" id="OMERI10G00480.1">
    <property type="protein sequence ID" value="OMERI10G00480.1"/>
    <property type="gene ID" value="OMERI10G00480"/>
</dbReference>
<feature type="region of interest" description="Disordered" evidence="3">
    <location>
        <begin position="84"/>
        <end position="119"/>
    </location>
</feature>
<evidence type="ECO:0000313" key="6">
    <source>
        <dbReference type="Proteomes" id="UP000008021"/>
    </source>
</evidence>
<dbReference type="SUPFAM" id="SSF57756">
    <property type="entry name" value="Retrovirus zinc finger-like domains"/>
    <property type="match status" value="1"/>
</dbReference>
<evidence type="ECO:0000313" key="5">
    <source>
        <dbReference type="EnsemblPlants" id="OMERI10G00480.1"/>
    </source>
</evidence>
<keyword evidence="2" id="KW-0064">Aspartyl protease</keyword>
<dbReference type="Gene3D" id="4.10.60.10">
    <property type="entry name" value="Zinc finger, CCHC-type"/>
    <property type="match status" value="1"/>
</dbReference>
<dbReference type="Pfam" id="PF08284">
    <property type="entry name" value="RVP_2"/>
    <property type="match status" value="1"/>
</dbReference>
<dbReference type="SUPFAM" id="SSF56672">
    <property type="entry name" value="DNA/RNA polymerases"/>
    <property type="match status" value="1"/>
</dbReference>
<keyword evidence="6" id="KW-1185">Reference proteome</keyword>
<name>A0A0E0EV96_9ORYZ</name>
<feature type="compositionally biased region" description="Low complexity" evidence="3">
    <location>
        <begin position="273"/>
        <end position="284"/>
    </location>
</feature>
<dbReference type="FunFam" id="3.30.70.270:FF:000020">
    <property type="entry name" value="Transposon Tf2-6 polyprotein-like Protein"/>
    <property type="match status" value="1"/>
</dbReference>
<dbReference type="Gene3D" id="3.30.70.270">
    <property type="match status" value="1"/>
</dbReference>
<evidence type="ECO:0000256" key="1">
    <source>
        <dbReference type="ARBA" id="ARBA00022670"/>
    </source>
</evidence>
<dbReference type="InterPro" id="IPR043128">
    <property type="entry name" value="Rev_trsase/Diguanyl_cyclase"/>
</dbReference>
<dbReference type="HOGENOM" id="CLU_382377_0_0_1"/>
<feature type="region of interest" description="Disordered" evidence="3">
    <location>
        <begin position="224"/>
        <end position="315"/>
    </location>
</feature>
<dbReference type="EnsemblPlants" id="OMERI10G00480.1">
    <property type="protein sequence ID" value="OMERI10G00480.1"/>
    <property type="gene ID" value="OMERI10G00480"/>
</dbReference>
<keyword evidence="2" id="KW-0378">Hydrolase</keyword>
<dbReference type="Pfam" id="PF17919">
    <property type="entry name" value="RT_RNaseH_2"/>
    <property type="match status" value="1"/>
</dbReference>
<feature type="compositionally biased region" description="Low complexity" evidence="3">
    <location>
        <begin position="84"/>
        <end position="108"/>
    </location>
</feature>
<dbReference type="AlphaFoldDB" id="A0A0E0EV96"/>
<proteinExistence type="predicted"/>
<dbReference type="GO" id="GO:0003676">
    <property type="term" value="F:nucleic acid binding"/>
    <property type="evidence" value="ECO:0007669"/>
    <property type="project" value="InterPro"/>
</dbReference>
<reference evidence="5" key="1">
    <citation type="submission" date="2015-04" db="UniProtKB">
        <authorList>
            <consortium name="EnsemblPlants"/>
        </authorList>
    </citation>
    <scope>IDENTIFICATION</scope>
</reference>
<dbReference type="GO" id="GO:0008270">
    <property type="term" value="F:zinc ion binding"/>
    <property type="evidence" value="ECO:0007669"/>
    <property type="project" value="InterPro"/>
</dbReference>
<dbReference type="PANTHER" id="PTHR15503">
    <property type="entry name" value="LDOC1 RELATED"/>
    <property type="match status" value="1"/>
</dbReference>
<dbReference type="InterPro" id="IPR041577">
    <property type="entry name" value="RT_RNaseH_2"/>
</dbReference>
<feature type="region of interest" description="Disordered" evidence="3">
    <location>
        <begin position="36"/>
        <end position="58"/>
    </location>
</feature>
<keyword evidence="1" id="KW-0645">Protease</keyword>
<dbReference type="InterPro" id="IPR021109">
    <property type="entry name" value="Peptidase_aspartic_dom_sf"/>
</dbReference>
<dbReference type="GO" id="GO:0004190">
    <property type="term" value="F:aspartic-type endopeptidase activity"/>
    <property type="evidence" value="ECO:0007669"/>
    <property type="project" value="UniProtKB-KW"/>
</dbReference>
<sequence>MATLKPREILRFVCLWVSQQSIPCAMMVNARISGRTLGDSSSREEPTGDQSGNGPLLENPTLAQVMAGQAQMMATMMQQMQQQHQQMMQQQQQQAQYKQQQNQQNQQNGPPPPPPSKLLEFLRVRPPTFSSTTNPMEANDWLDAIEKKLNLLQCTDEEKVAFATHQLQGPASAWWDNYMVTRPAGTEVTWAEFCHSFRKAQLISGDYADFEKLVGKTIRQEDQCNKMDRKRKAAQFRAHQGGQQKPHFGSEQQGGPSTMIVRQHRPYHPDNFSSSSGGNNISGGLHNRTITPRPPMAQPQTPQPQQQKKESGGKPLVYYNCNELGHFADKCPKPKRNGPKIVQARVNHRFVGVYGLRKEGLGTPMRGYTPGNSSTSISYCPFMIIEIQGSQFLANLILLESKDLDVILGMDWLSRYKGVIDCASRTVTLMNEKGEVVTIQSLTLQKKGVILNQVVGGEWIEAVEKYVKKLEDIPIVREYPEVFLEDLATMPPKRDIAFRIDLVLGTALIYKRPYKMAAEEMVEVKKQVDEQLQKGYIRPSTSPGGALVIFVEKKVKTKRMCVDHRALNEGVAVDPSNVEVVIKWSPPKTVSQIQSILGHVGYYRRFIKNFSKIAKPMMQLLKKDEKFKWSAECNKSFEKLKKWLVSAPVLILPDQRKDFQVYCDAPVKDWGIVEHGFIATLEAQPTLVEQVRAAQANDPEIAELNKNMRVGKARDFTEDEQGTI</sequence>
<dbReference type="InterPro" id="IPR043502">
    <property type="entry name" value="DNA/RNA_pol_sf"/>
</dbReference>
<evidence type="ECO:0000256" key="3">
    <source>
        <dbReference type="SAM" id="MobiDB-lite"/>
    </source>
</evidence>
<dbReference type="CDD" id="cd00303">
    <property type="entry name" value="retropepsin_like"/>
    <property type="match status" value="1"/>
</dbReference>
<evidence type="ECO:0000259" key="4">
    <source>
        <dbReference type="Pfam" id="PF17919"/>
    </source>
</evidence>